<dbReference type="Gene3D" id="3.30.429.10">
    <property type="entry name" value="Macrophage Migration Inhibitory Factor"/>
    <property type="match status" value="1"/>
</dbReference>
<reference evidence="3" key="1">
    <citation type="journal article" date="2017" name="Genome Biol.">
        <title>Comparative genomics reveals high biological diversity and specific adaptations in the industrially and medically important fungal genus Aspergillus.</title>
        <authorList>
            <person name="de Vries R.P."/>
            <person name="Riley R."/>
            <person name="Wiebenga A."/>
            <person name="Aguilar-Osorio G."/>
            <person name="Amillis S."/>
            <person name="Uchima C.A."/>
            <person name="Anderluh G."/>
            <person name="Asadollahi M."/>
            <person name="Askin M."/>
            <person name="Barry K."/>
            <person name="Battaglia E."/>
            <person name="Bayram O."/>
            <person name="Benocci T."/>
            <person name="Braus-Stromeyer S.A."/>
            <person name="Caldana C."/>
            <person name="Canovas D."/>
            <person name="Cerqueira G.C."/>
            <person name="Chen F."/>
            <person name="Chen W."/>
            <person name="Choi C."/>
            <person name="Clum A."/>
            <person name="Dos Santos R.A."/>
            <person name="Damasio A.R."/>
            <person name="Diallinas G."/>
            <person name="Emri T."/>
            <person name="Fekete E."/>
            <person name="Flipphi M."/>
            <person name="Freyberg S."/>
            <person name="Gallo A."/>
            <person name="Gournas C."/>
            <person name="Habgood R."/>
            <person name="Hainaut M."/>
            <person name="Harispe M.L."/>
            <person name="Henrissat B."/>
            <person name="Hilden K.S."/>
            <person name="Hope R."/>
            <person name="Hossain A."/>
            <person name="Karabika E."/>
            <person name="Karaffa L."/>
            <person name="Karanyi Z."/>
            <person name="Krasevec N."/>
            <person name="Kuo A."/>
            <person name="Kusch H."/>
            <person name="LaButti K."/>
            <person name="Lagendijk E.L."/>
            <person name="Lapidus A."/>
            <person name="Levasseur A."/>
            <person name="Lindquist E."/>
            <person name="Lipzen A."/>
            <person name="Logrieco A.F."/>
            <person name="MacCabe A."/>
            <person name="Maekelae M.R."/>
            <person name="Malavazi I."/>
            <person name="Melin P."/>
            <person name="Meyer V."/>
            <person name="Mielnichuk N."/>
            <person name="Miskei M."/>
            <person name="Molnar A.P."/>
            <person name="Mule G."/>
            <person name="Ngan C.Y."/>
            <person name="Orejas M."/>
            <person name="Orosz E."/>
            <person name="Ouedraogo J.P."/>
            <person name="Overkamp K.M."/>
            <person name="Park H.-S."/>
            <person name="Perrone G."/>
            <person name="Piumi F."/>
            <person name="Punt P.J."/>
            <person name="Ram A.F."/>
            <person name="Ramon A."/>
            <person name="Rauscher S."/>
            <person name="Record E."/>
            <person name="Riano-Pachon D.M."/>
            <person name="Robert V."/>
            <person name="Roehrig J."/>
            <person name="Ruller R."/>
            <person name="Salamov A."/>
            <person name="Salih N.S."/>
            <person name="Samson R.A."/>
            <person name="Sandor E."/>
            <person name="Sanguinetti M."/>
            <person name="Schuetze T."/>
            <person name="Sepcic K."/>
            <person name="Shelest E."/>
            <person name="Sherlock G."/>
            <person name="Sophianopoulou V."/>
            <person name="Squina F.M."/>
            <person name="Sun H."/>
            <person name="Susca A."/>
            <person name="Todd R.B."/>
            <person name="Tsang A."/>
            <person name="Unkles S.E."/>
            <person name="van de Wiele N."/>
            <person name="van Rossen-Uffink D."/>
            <person name="Oliveira J.V."/>
            <person name="Vesth T.C."/>
            <person name="Visser J."/>
            <person name="Yu J.-H."/>
            <person name="Zhou M."/>
            <person name="Andersen M.R."/>
            <person name="Archer D.B."/>
            <person name="Baker S.E."/>
            <person name="Benoit I."/>
            <person name="Brakhage A.A."/>
            <person name="Braus G.H."/>
            <person name="Fischer R."/>
            <person name="Frisvad J.C."/>
            <person name="Goldman G.H."/>
            <person name="Houbraken J."/>
            <person name="Oakley B."/>
            <person name="Pocsi I."/>
            <person name="Scazzocchio C."/>
            <person name="Seiboth B."/>
            <person name="vanKuyk P.A."/>
            <person name="Wortman J."/>
            <person name="Dyer P.S."/>
            <person name="Grigoriev I.V."/>
        </authorList>
    </citation>
    <scope>NUCLEOTIDE SEQUENCE [LARGE SCALE GENOMIC DNA]</scope>
    <source>
        <strain evidence="3">CBS 134.48</strain>
    </source>
</reference>
<feature type="compositionally biased region" description="Polar residues" evidence="1">
    <location>
        <begin position="343"/>
        <end position="359"/>
    </location>
</feature>
<accession>A0A1L9N777</accession>
<dbReference type="EMBL" id="KV878198">
    <property type="protein sequence ID" value="OJI85180.1"/>
    <property type="molecule type" value="Genomic_DNA"/>
</dbReference>
<dbReference type="PANTHER" id="PTHR12521:SF0">
    <property type="entry name" value="ADP-RIBOSE GLYCOHYDROLASE OARD1"/>
    <property type="match status" value="1"/>
</dbReference>
<dbReference type="SUPFAM" id="SSF55331">
    <property type="entry name" value="Tautomerase/MIF"/>
    <property type="match status" value="1"/>
</dbReference>
<gene>
    <name evidence="2" type="ORF">ASPTUDRAFT_54844</name>
</gene>
<dbReference type="OMA" id="IHACNCR"/>
<dbReference type="GO" id="GO:0140291">
    <property type="term" value="P:peptidyl-glutamate ADP-deribosylation"/>
    <property type="evidence" value="ECO:0007669"/>
    <property type="project" value="TreeGrafter"/>
</dbReference>
<dbReference type="InterPro" id="IPR050892">
    <property type="entry name" value="ADP-ribose_metab_enzymes"/>
</dbReference>
<feature type="region of interest" description="Disordered" evidence="1">
    <location>
        <begin position="1"/>
        <end position="59"/>
    </location>
</feature>
<evidence type="ECO:0000313" key="2">
    <source>
        <dbReference type="EMBL" id="OJI85180.1"/>
    </source>
</evidence>
<name>A0A1L9N777_ASPTC</name>
<dbReference type="AlphaFoldDB" id="A0A1L9N777"/>
<dbReference type="Proteomes" id="UP000184304">
    <property type="component" value="Unassembled WGS sequence"/>
</dbReference>
<proteinExistence type="predicted"/>
<dbReference type="VEuPathDB" id="FungiDB:ASPTUDRAFT_54844"/>
<dbReference type="SUPFAM" id="SSF52949">
    <property type="entry name" value="Macro domain-like"/>
    <property type="match status" value="1"/>
</dbReference>
<feature type="compositionally biased region" description="Polar residues" evidence="1">
    <location>
        <begin position="1"/>
        <end position="10"/>
    </location>
</feature>
<feature type="compositionally biased region" description="Polar residues" evidence="1">
    <location>
        <begin position="24"/>
        <end position="42"/>
    </location>
</feature>
<evidence type="ECO:0000313" key="3">
    <source>
        <dbReference type="Proteomes" id="UP000184304"/>
    </source>
</evidence>
<evidence type="ECO:0000256" key="1">
    <source>
        <dbReference type="SAM" id="MobiDB-lite"/>
    </source>
</evidence>
<sequence>MASEPSTETQQKVHDAPEQDYERSSTPQPNAQSRTPTPTSFETGYDSVTLGSQKPEPVENRLRPAADIINRIIWDPAFDGTNYIIGRHRIDFSLRRRRNDLSNTSSGSISPPVPVLQSPVTFQAFASVNVSEATLKQKNKLERAPVRPSMFLEEKDDDEAPISALTGGAPLDVKPAHVERKSVEEKPMTRTKSQYFEDAFSTRGPLTSPRTQISQDSVVVVEIKVNTKKSETLMMTTIQEDACIQFGRVNLPAYLMKVFALPYLIAPITNLRSTILIQAALQEILHVAPNRGVILYIPIPEENFATNGVTMMGEIARLERSSPDHGSGLFKTVSRTMSRRLKSTSSQSAPNSVATTSSWACGGTQAPSPGKESLASDATDSDVKSKSAHSVRMEPRSTTGGLLEIQGSLFDAPEGAALIHACNCRGTWGKGIARVFRSNYPAAYEVYRSYCRQFSSKPRYDTVTTSDGTRKARLPEGTALIIPPQKRDHENDRRKRHWIICLFTSRGLGRMVSPENIVLENTELAIVDMKKQLDHIEDQEGSLLELWSCRFNSGLFGVKWARSREILEKSGLDVTVVTPTDD</sequence>
<keyword evidence="3" id="KW-1185">Reference proteome</keyword>
<dbReference type="OrthoDB" id="255819at2759"/>
<dbReference type="InterPro" id="IPR043472">
    <property type="entry name" value="Macro_dom-like"/>
</dbReference>
<feature type="compositionally biased region" description="Basic and acidic residues" evidence="1">
    <location>
        <begin position="11"/>
        <end position="23"/>
    </location>
</feature>
<feature type="region of interest" description="Disordered" evidence="1">
    <location>
        <begin position="340"/>
        <end position="398"/>
    </location>
</feature>
<organism evidence="2 3">
    <name type="scientific">Aspergillus tubingensis (strain CBS 134.48)</name>
    <dbReference type="NCBI Taxonomy" id="767770"/>
    <lineage>
        <taxon>Eukaryota</taxon>
        <taxon>Fungi</taxon>
        <taxon>Dikarya</taxon>
        <taxon>Ascomycota</taxon>
        <taxon>Pezizomycotina</taxon>
        <taxon>Eurotiomycetes</taxon>
        <taxon>Eurotiomycetidae</taxon>
        <taxon>Eurotiales</taxon>
        <taxon>Aspergillaceae</taxon>
        <taxon>Aspergillus</taxon>
        <taxon>Aspergillus subgen. Circumdati</taxon>
    </lineage>
</organism>
<dbReference type="InterPro" id="IPR014347">
    <property type="entry name" value="Tautomerase/MIF_sf"/>
</dbReference>
<dbReference type="Gene3D" id="3.40.220.10">
    <property type="entry name" value="Leucine Aminopeptidase, subunit E, domain 1"/>
    <property type="match status" value="1"/>
</dbReference>
<protein>
    <submittedName>
        <fullName evidence="2">Uncharacterized protein</fullName>
    </submittedName>
</protein>
<dbReference type="PANTHER" id="PTHR12521">
    <property type="entry name" value="PROTEIN C6ORF130"/>
    <property type="match status" value="1"/>
</dbReference>
<feature type="compositionally biased region" description="Basic and acidic residues" evidence="1">
    <location>
        <begin position="381"/>
        <end position="395"/>
    </location>
</feature>